<dbReference type="PROSITE" id="PS01306">
    <property type="entry name" value="UPF0054"/>
    <property type="match status" value="1"/>
</dbReference>
<dbReference type="InterPro" id="IPR023091">
    <property type="entry name" value="MetalPrtase_cat_dom_sf_prd"/>
</dbReference>
<keyword evidence="11" id="KW-1185">Reference proteome</keyword>
<dbReference type="PANTHER" id="PTHR46986:SF1">
    <property type="entry name" value="ENDORIBONUCLEASE YBEY, CHLOROPLASTIC"/>
    <property type="match status" value="1"/>
</dbReference>
<dbReference type="Gene3D" id="3.40.390.30">
    <property type="entry name" value="Metalloproteases ('zincins'), catalytic domain"/>
    <property type="match status" value="1"/>
</dbReference>
<dbReference type="PANTHER" id="PTHR46986">
    <property type="entry name" value="ENDORIBONUCLEASE YBEY, CHLOROPLASTIC"/>
    <property type="match status" value="1"/>
</dbReference>
<evidence type="ECO:0000313" key="11">
    <source>
        <dbReference type="Proteomes" id="UP000621799"/>
    </source>
</evidence>
<dbReference type="NCBIfam" id="TIGR00043">
    <property type="entry name" value="rRNA maturation RNase YbeY"/>
    <property type="match status" value="1"/>
</dbReference>
<dbReference type="RefSeq" id="WP_264322149.1">
    <property type="nucleotide sequence ID" value="NZ_JADEXN010000274.1"/>
</dbReference>
<evidence type="ECO:0000256" key="7">
    <source>
        <dbReference type="ARBA" id="ARBA00022801"/>
    </source>
</evidence>
<reference evidence="10" key="1">
    <citation type="submission" date="2020-10" db="EMBL/GenBank/DDBJ databases">
        <authorList>
            <person name="Castelo-Branco R."/>
            <person name="Eusebio N."/>
            <person name="Adriana R."/>
            <person name="Vieira A."/>
            <person name="Brugerolle De Fraissinette N."/>
            <person name="Rezende De Castro R."/>
            <person name="Schneider M.P."/>
            <person name="Vasconcelos V."/>
            <person name="Leao P.N."/>
        </authorList>
    </citation>
    <scope>NUCLEOTIDE SEQUENCE</scope>
    <source>
        <strain evidence="10">LEGE 11467</strain>
    </source>
</reference>
<organism evidence="10 11">
    <name type="scientific">Zarconia navalis LEGE 11467</name>
    <dbReference type="NCBI Taxonomy" id="1828826"/>
    <lineage>
        <taxon>Bacteria</taxon>
        <taxon>Bacillati</taxon>
        <taxon>Cyanobacteriota</taxon>
        <taxon>Cyanophyceae</taxon>
        <taxon>Oscillatoriophycideae</taxon>
        <taxon>Oscillatoriales</taxon>
        <taxon>Oscillatoriales incertae sedis</taxon>
        <taxon>Zarconia</taxon>
        <taxon>Zarconia navalis</taxon>
    </lineage>
</organism>
<keyword evidence="7 9" id="KW-0378">Hydrolase</keyword>
<dbReference type="EC" id="3.1.-.-" evidence="9"/>
<keyword evidence="3 9" id="KW-0698">rRNA processing</keyword>
<sequence length="168" mass="18994">MQLDLSIQGSSPTSTAVQMAIAEVLEAPWENWFERWLHRLQGNLPPASTYELSLCAVDDLQIQTLNDRFRQQDRPTDVLAFAALEANIPHPEEMPLDLGEIIISVETAERQAAQRQHPLVAECGWLAAHGLLHLLGWDHPCEDRLMEMLHQQDILLRDIGLQPPTPLI</sequence>
<comment type="similarity">
    <text evidence="1 9">Belongs to the endoribonuclease YbeY family.</text>
</comment>
<comment type="function">
    <text evidence="9">Single strand-specific metallo-endoribonuclease involved in late-stage 70S ribosome quality control and in maturation of the 3' terminus of the 16S rRNA.</text>
</comment>
<protein>
    <recommendedName>
        <fullName evidence="9">Endoribonuclease YbeY</fullName>
        <ecNumber evidence="9">3.1.-.-</ecNumber>
    </recommendedName>
</protein>
<dbReference type="GO" id="GO:0004521">
    <property type="term" value="F:RNA endonuclease activity"/>
    <property type="evidence" value="ECO:0007669"/>
    <property type="project" value="UniProtKB-UniRule"/>
</dbReference>
<keyword evidence="5 9" id="KW-0479">Metal-binding</keyword>
<dbReference type="GO" id="GO:0005737">
    <property type="term" value="C:cytoplasm"/>
    <property type="evidence" value="ECO:0007669"/>
    <property type="project" value="UniProtKB-SubCell"/>
</dbReference>
<evidence type="ECO:0000256" key="9">
    <source>
        <dbReference type="HAMAP-Rule" id="MF_00009"/>
    </source>
</evidence>
<dbReference type="Pfam" id="PF02130">
    <property type="entry name" value="YbeY"/>
    <property type="match status" value="1"/>
</dbReference>
<dbReference type="SUPFAM" id="SSF55486">
    <property type="entry name" value="Metalloproteases ('zincins'), catalytic domain"/>
    <property type="match status" value="1"/>
</dbReference>
<dbReference type="AlphaFoldDB" id="A0A928ZAT2"/>
<dbReference type="GO" id="GO:0004222">
    <property type="term" value="F:metalloendopeptidase activity"/>
    <property type="evidence" value="ECO:0007669"/>
    <property type="project" value="InterPro"/>
</dbReference>
<keyword evidence="6 9" id="KW-0255">Endonuclease</keyword>
<dbReference type="GO" id="GO:0006364">
    <property type="term" value="P:rRNA processing"/>
    <property type="evidence" value="ECO:0007669"/>
    <property type="project" value="UniProtKB-UniRule"/>
</dbReference>
<evidence type="ECO:0000256" key="2">
    <source>
        <dbReference type="ARBA" id="ARBA00022517"/>
    </source>
</evidence>
<evidence type="ECO:0000256" key="6">
    <source>
        <dbReference type="ARBA" id="ARBA00022759"/>
    </source>
</evidence>
<feature type="binding site" evidence="9">
    <location>
        <position position="139"/>
    </location>
    <ligand>
        <name>Zn(2+)</name>
        <dbReference type="ChEBI" id="CHEBI:29105"/>
        <note>catalytic</note>
    </ligand>
</feature>
<comment type="caution">
    <text evidence="10">The sequence shown here is derived from an EMBL/GenBank/DDBJ whole genome shotgun (WGS) entry which is preliminary data.</text>
</comment>
<evidence type="ECO:0000313" key="10">
    <source>
        <dbReference type="EMBL" id="MBE9041966.1"/>
    </source>
</evidence>
<evidence type="ECO:0000256" key="4">
    <source>
        <dbReference type="ARBA" id="ARBA00022722"/>
    </source>
</evidence>
<comment type="subcellular location">
    <subcellularLocation>
        <location evidence="9">Cytoplasm</location>
    </subcellularLocation>
</comment>
<dbReference type="InterPro" id="IPR020549">
    <property type="entry name" value="YbeY_CS"/>
</dbReference>
<keyword evidence="4 9" id="KW-0540">Nuclease</keyword>
<keyword evidence="2 9" id="KW-0690">Ribosome biogenesis</keyword>
<feature type="binding site" evidence="9">
    <location>
        <position position="133"/>
    </location>
    <ligand>
        <name>Zn(2+)</name>
        <dbReference type="ChEBI" id="CHEBI:29105"/>
        <note>catalytic</note>
    </ligand>
</feature>
<keyword evidence="9" id="KW-0963">Cytoplasm</keyword>
<dbReference type="Proteomes" id="UP000621799">
    <property type="component" value="Unassembled WGS sequence"/>
</dbReference>
<accession>A0A928ZAT2</accession>
<evidence type="ECO:0000256" key="3">
    <source>
        <dbReference type="ARBA" id="ARBA00022552"/>
    </source>
</evidence>
<proteinExistence type="inferred from homology"/>
<dbReference type="EMBL" id="JADEXN010000274">
    <property type="protein sequence ID" value="MBE9041966.1"/>
    <property type="molecule type" value="Genomic_DNA"/>
</dbReference>
<dbReference type="GO" id="GO:0008270">
    <property type="term" value="F:zinc ion binding"/>
    <property type="evidence" value="ECO:0007669"/>
    <property type="project" value="UniProtKB-UniRule"/>
</dbReference>
<keyword evidence="8 9" id="KW-0862">Zinc</keyword>
<dbReference type="HAMAP" id="MF_00009">
    <property type="entry name" value="Endoribonucl_YbeY"/>
    <property type="match status" value="1"/>
</dbReference>
<feature type="binding site" evidence="9">
    <location>
        <position position="129"/>
    </location>
    <ligand>
        <name>Zn(2+)</name>
        <dbReference type="ChEBI" id="CHEBI:29105"/>
        <note>catalytic</note>
    </ligand>
</feature>
<evidence type="ECO:0000256" key="8">
    <source>
        <dbReference type="ARBA" id="ARBA00022833"/>
    </source>
</evidence>
<evidence type="ECO:0000256" key="1">
    <source>
        <dbReference type="ARBA" id="ARBA00010875"/>
    </source>
</evidence>
<evidence type="ECO:0000256" key="5">
    <source>
        <dbReference type="ARBA" id="ARBA00022723"/>
    </source>
</evidence>
<name>A0A928ZAT2_9CYAN</name>
<gene>
    <name evidence="9 10" type="primary">ybeY</name>
    <name evidence="10" type="ORF">IQ235_14380</name>
</gene>
<dbReference type="InterPro" id="IPR002036">
    <property type="entry name" value="YbeY"/>
</dbReference>
<comment type="cofactor">
    <cofactor evidence="9">
        <name>Zn(2+)</name>
        <dbReference type="ChEBI" id="CHEBI:29105"/>
    </cofactor>
    <text evidence="9">Binds 1 zinc ion.</text>
</comment>